<organism evidence="2 3">
    <name type="scientific">Sphingosinicella soli</name>
    <dbReference type="NCBI Taxonomy" id="333708"/>
    <lineage>
        <taxon>Bacteria</taxon>
        <taxon>Pseudomonadati</taxon>
        <taxon>Pseudomonadota</taxon>
        <taxon>Alphaproteobacteria</taxon>
        <taxon>Sphingomonadales</taxon>
        <taxon>Sphingosinicellaceae</taxon>
        <taxon>Sphingosinicella</taxon>
    </lineage>
</organism>
<dbReference type="RefSeq" id="WP_184066541.1">
    <property type="nucleotide sequence ID" value="NZ_JACHNZ010000010.1"/>
</dbReference>
<gene>
    <name evidence="2" type="ORF">GGQ98_001197</name>
</gene>
<dbReference type="GO" id="GO:0003677">
    <property type="term" value="F:DNA binding"/>
    <property type="evidence" value="ECO:0007669"/>
    <property type="project" value="InterPro"/>
</dbReference>
<dbReference type="GO" id="GO:0004519">
    <property type="term" value="F:endonuclease activity"/>
    <property type="evidence" value="ECO:0007669"/>
    <property type="project" value="InterPro"/>
</dbReference>
<name>A0A7W7B051_9SPHN</name>
<dbReference type="InterPro" id="IPR007560">
    <property type="entry name" value="Restrct_endonuc_IV_Mrr"/>
</dbReference>
<dbReference type="SUPFAM" id="SSF52980">
    <property type="entry name" value="Restriction endonuclease-like"/>
    <property type="match status" value="1"/>
</dbReference>
<evidence type="ECO:0000259" key="1">
    <source>
        <dbReference type="Pfam" id="PF04471"/>
    </source>
</evidence>
<proteinExistence type="predicted"/>
<dbReference type="Gene3D" id="3.40.1350.10">
    <property type="match status" value="1"/>
</dbReference>
<dbReference type="InterPro" id="IPR011335">
    <property type="entry name" value="Restrct_endonuc-II-like"/>
</dbReference>
<feature type="domain" description="Restriction endonuclease type IV Mrr" evidence="1">
    <location>
        <begin position="149"/>
        <end position="255"/>
    </location>
</feature>
<keyword evidence="3" id="KW-1185">Reference proteome</keyword>
<dbReference type="Proteomes" id="UP000566324">
    <property type="component" value="Unassembled WGS sequence"/>
</dbReference>
<comment type="caution">
    <text evidence="2">The sequence shown here is derived from an EMBL/GenBank/DDBJ whole genome shotgun (WGS) entry which is preliminary data.</text>
</comment>
<dbReference type="AlphaFoldDB" id="A0A7W7B051"/>
<dbReference type="EMBL" id="JACHNZ010000010">
    <property type="protein sequence ID" value="MBB4631585.1"/>
    <property type="molecule type" value="Genomic_DNA"/>
</dbReference>
<sequence length="286" mass="32358">MSSLKEIDFRTVDDLVDFIRGRGYVLDFSDRTYSQFFAAELDADIDHPMYATHGGSKGKRLRRFLELADDATAARTLRALWELRSDYVGEGKDPVAGAERKYQALLARLGAAGEVPPSEPAGPAFDYEKVAALKAEVLELTAMAPQKRGYAFERFLVRLFDLFGMKPREPFRNRGEQIDGSFLLHGVTYLFEAKWQNEPTDAKDLRDFEGKLNEKAAWARGLFISHSGFSESSLETFGRGKRTICMTGLDLYEMLERSIPLNDVIDRKVRRAAEDGRPHTAVRDLF</sequence>
<dbReference type="Pfam" id="PF04471">
    <property type="entry name" value="Mrr_cat"/>
    <property type="match status" value="1"/>
</dbReference>
<evidence type="ECO:0000313" key="2">
    <source>
        <dbReference type="EMBL" id="MBB4631585.1"/>
    </source>
</evidence>
<dbReference type="GO" id="GO:0009307">
    <property type="term" value="P:DNA restriction-modification system"/>
    <property type="evidence" value="ECO:0007669"/>
    <property type="project" value="InterPro"/>
</dbReference>
<protein>
    <recommendedName>
        <fullName evidence="1">Restriction endonuclease type IV Mrr domain-containing protein</fullName>
    </recommendedName>
</protein>
<reference evidence="2 3" key="1">
    <citation type="submission" date="2020-08" db="EMBL/GenBank/DDBJ databases">
        <title>Genomic Encyclopedia of Type Strains, Phase IV (KMG-IV): sequencing the most valuable type-strain genomes for metagenomic binning, comparative biology and taxonomic classification.</title>
        <authorList>
            <person name="Goeker M."/>
        </authorList>
    </citation>
    <scope>NUCLEOTIDE SEQUENCE [LARGE SCALE GENOMIC DNA]</scope>
    <source>
        <strain evidence="2 3">DSM 17328</strain>
    </source>
</reference>
<dbReference type="InterPro" id="IPR011856">
    <property type="entry name" value="tRNA_endonuc-like_dom_sf"/>
</dbReference>
<evidence type="ECO:0000313" key="3">
    <source>
        <dbReference type="Proteomes" id="UP000566324"/>
    </source>
</evidence>
<accession>A0A7W7B051</accession>